<dbReference type="OrthoDB" id="1391917at2"/>
<dbReference type="Pfam" id="PF13517">
    <property type="entry name" value="FG-GAP_3"/>
    <property type="match status" value="2"/>
</dbReference>
<accession>A0A4Q9BEE6</accession>
<name>A0A4Q9BEE6_9BACT</name>
<dbReference type="PANTHER" id="PTHR45460">
    <property type="entry name" value="SIMILAR TO CYSTEINE PROTEINASE"/>
    <property type="match status" value="1"/>
</dbReference>
<dbReference type="Gene3D" id="2.130.10.130">
    <property type="entry name" value="Integrin alpha, N-terminal"/>
    <property type="match status" value="1"/>
</dbReference>
<organism evidence="2 3">
    <name type="scientific">Aquirufa antheringensis</name>
    <dbReference type="NCBI Taxonomy" id="2516559"/>
    <lineage>
        <taxon>Bacteria</taxon>
        <taxon>Pseudomonadati</taxon>
        <taxon>Bacteroidota</taxon>
        <taxon>Cytophagia</taxon>
        <taxon>Cytophagales</taxon>
        <taxon>Flectobacillaceae</taxon>
        <taxon>Aquirufa</taxon>
    </lineage>
</organism>
<comment type="caution">
    <text evidence="2">The sequence shown here is derived from an EMBL/GenBank/DDBJ whole genome shotgun (WGS) entry which is preliminary data.</text>
</comment>
<gene>
    <name evidence="2" type="ORF">EWU20_04090</name>
</gene>
<dbReference type="PANTHER" id="PTHR45460:SF2">
    <property type="entry name" value="ALPHA 1,3 GLUCANASE, GH71 FAMILY (EUROFUNG)"/>
    <property type="match status" value="1"/>
</dbReference>
<reference evidence="2 3" key="1">
    <citation type="submission" date="2019-02" db="EMBL/GenBank/DDBJ databases">
        <title>Genome of a new Bacteroidetes strain.</title>
        <authorList>
            <person name="Pitt A."/>
        </authorList>
    </citation>
    <scope>NUCLEOTIDE SEQUENCE [LARGE SCALE GENOMIC DNA]</scope>
    <source>
        <strain evidence="2 3">103A-SOEBACH</strain>
    </source>
</reference>
<dbReference type="SUPFAM" id="SSF46626">
    <property type="entry name" value="Cytochrome c"/>
    <property type="match status" value="1"/>
</dbReference>
<dbReference type="GO" id="GO:0009055">
    <property type="term" value="F:electron transfer activity"/>
    <property type="evidence" value="ECO:0007669"/>
    <property type="project" value="InterPro"/>
</dbReference>
<sequence length="489" mass="54748">MRIVAIIFIALLTFACSSKKTGEELAKENCSSCHKFPDPSLLDKKTWNDKVLVDMSYRLGMRNKFELAAQIPEEQFQTAVAMKIYPDTPAMSVEDWQAIVDYYVTNAPENPLPQKTKSPILTAPLHFKQEDFLSSTLQAGHVTSVKIHPSKSEAWLGLNTNETLILDSKLQVNSTLRTPSPNVHTAFLQNSHYLLSVGKILPNDEKLGALYEVQHKNKLVPLVDGLKRPVDMQVADFTGDGTMDFLICEYGFQAGQLVWVDGKTKERHILKSQPGARNIHITDYTKDGKPDILVLMAEANEGVSLFINKGNGMFVEKPLLQFDVVWGSSYMDVADVNKDGFDDLIISNGDNADNSIVKKAYHGVHLFLNDGKNNFKETYFYPAYGATKTLARDYDGDGDVDLAMIAFFPENDHGKNESFLYFQNKGKLQFKVSNLNLPDDARYMSMDAGDFDKDGDIDLLLGNFQFGKPKPGVKLTPGLQIRLLRNTIR</sequence>
<keyword evidence="3" id="KW-1185">Reference proteome</keyword>
<proteinExistence type="predicted"/>
<dbReference type="Proteomes" id="UP000293583">
    <property type="component" value="Unassembled WGS sequence"/>
</dbReference>
<protein>
    <submittedName>
        <fullName evidence="2">VCBS repeat-containing protein</fullName>
    </submittedName>
</protein>
<evidence type="ECO:0000313" key="2">
    <source>
        <dbReference type="EMBL" id="TBH74326.1"/>
    </source>
</evidence>
<dbReference type="AlphaFoldDB" id="A0A4Q9BEE6"/>
<dbReference type="GO" id="GO:0020037">
    <property type="term" value="F:heme binding"/>
    <property type="evidence" value="ECO:0007669"/>
    <property type="project" value="InterPro"/>
</dbReference>
<dbReference type="EMBL" id="SEWY01000002">
    <property type="protein sequence ID" value="TBH74326.1"/>
    <property type="molecule type" value="Genomic_DNA"/>
</dbReference>
<dbReference type="SUPFAM" id="SSF69318">
    <property type="entry name" value="Integrin alpha N-terminal domain"/>
    <property type="match status" value="1"/>
</dbReference>
<dbReference type="InterPro" id="IPR028994">
    <property type="entry name" value="Integrin_alpha_N"/>
</dbReference>
<keyword evidence="1" id="KW-0732">Signal</keyword>
<dbReference type="PROSITE" id="PS51257">
    <property type="entry name" value="PROKAR_LIPOPROTEIN"/>
    <property type="match status" value="1"/>
</dbReference>
<dbReference type="InterPro" id="IPR036909">
    <property type="entry name" value="Cyt_c-like_dom_sf"/>
</dbReference>
<evidence type="ECO:0000313" key="3">
    <source>
        <dbReference type="Proteomes" id="UP000293583"/>
    </source>
</evidence>
<dbReference type="RefSeq" id="WP_130922816.1">
    <property type="nucleotide sequence ID" value="NZ_JAANOM010000001.1"/>
</dbReference>
<evidence type="ECO:0000256" key="1">
    <source>
        <dbReference type="ARBA" id="ARBA00022729"/>
    </source>
</evidence>
<dbReference type="InterPro" id="IPR013517">
    <property type="entry name" value="FG-GAP"/>
</dbReference>